<dbReference type="GO" id="GO:0016787">
    <property type="term" value="F:hydrolase activity"/>
    <property type="evidence" value="ECO:0007669"/>
    <property type="project" value="UniProtKB-KW"/>
</dbReference>
<dbReference type="Pfam" id="PF00702">
    <property type="entry name" value="Hydrolase"/>
    <property type="match status" value="1"/>
</dbReference>
<dbReference type="RefSeq" id="WP_084411093.1">
    <property type="nucleotide sequence ID" value="NZ_FWXR01000014.1"/>
</dbReference>
<sequence>MAPSKVVVFDIIETVFSLEPVRHGLASAGFDPSDLETWFAFGLRDAFALNATGDFVPFKEVLDGALEQLAATRGLAIGQHRRSAILSTMAQLTPQKGAAEMFQALQEAGLPIHALSHGAVSATANLFDQAQMRHFLTGIHSVEPAKAFKPRGEVYRAALAEIGVEPQDAMMVAAHAWDCHGAKAVGMRTAFVSRGHPVPASMAKPDIVVEDLTDLPAAILSE</sequence>
<dbReference type="NCBIfam" id="TIGR01493">
    <property type="entry name" value="HAD-SF-IA-v2"/>
    <property type="match status" value="1"/>
</dbReference>
<dbReference type="InterPro" id="IPR051540">
    <property type="entry name" value="S-2-haloacid_dehalogenase"/>
</dbReference>
<evidence type="ECO:0000256" key="1">
    <source>
        <dbReference type="ARBA" id="ARBA00022801"/>
    </source>
</evidence>
<dbReference type="PRINTS" id="PR00413">
    <property type="entry name" value="HADHALOGNASE"/>
</dbReference>
<dbReference type="OrthoDB" id="7989657at2"/>
<dbReference type="InterPro" id="IPR006439">
    <property type="entry name" value="HAD-SF_hydro_IA"/>
</dbReference>
<proteinExistence type="predicted"/>
<dbReference type="Gene3D" id="3.40.50.1000">
    <property type="entry name" value="HAD superfamily/HAD-like"/>
    <property type="match status" value="1"/>
</dbReference>
<dbReference type="InterPro" id="IPR023198">
    <property type="entry name" value="PGP-like_dom2"/>
</dbReference>
<reference evidence="2 3" key="1">
    <citation type="submission" date="2017-04" db="EMBL/GenBank/DDBJ databases">
        <authorList>
            <person name="Afonso C.L."/>
            <person name="Miller P.J."/>
            <person name="Scott M.A."/>
            <person name="Spackman E."/>
            <person name="Goraichik I."/>
            <person name="Dimitrov K.M."/>
            <person name="Suarez D.L."/>
            <person name="Swayne D.E."/>
        </authorList>
    </citation>
    <scope>NUCLEOTIDE SEQUENCE [LARGE SCALE GENOMIC DNA]</scope>
    <source>
        <strain evidence="2 3">CGMCC 1.10972</strain>
    </source>
</reference>
<organism evidence="2 3">
    <name type="scientific">Fulvimarina manganoxydans</name>
    <dbReference type="NCBI Taxonomy" id="937218"/>
    <lineage>
        <taxon>Bacteria</taxon>
        <taxon>Pseudomonadati</taxon>
        <taxon>Pseudomonadota</taxon>
        <taxon>Alphaproteobacteria</taxon>
        <taxon>Hyphomicrobiales</taxon>
        <taxon>Aurantimonadaceae</taxon>
        <taxon>Fulvimarina</taxon>
    </lineage>
</organism>
<gene>
    <name evidence="2" type="ORF">SAMN06297251_11431</name>
</gene>
<dbReference type="InterPro" id="IPR036412">
    <property type="entry name" value="HAD-like_sf"/>
</dbReference>
<dbReference type="SFLD" id="SFLDS00003">
    <property type="entry name" value="Haloacid_Dehalogenase"/>
    <property type="match status" value="1"/>
</dbReference>
<dbReference type="PANTHER" id="PTHR43316:SF3">
    <property type="entry name" value="HALOACID DEHALOGENASE, TYPE II (AFU_ORTHOLOGUE AFUA_2G07750)-RELATED"/>
    <property type="match status" value="1"/>
</dbReference>
<dbReference type="Gene3D" id="1.10.150.240">
    <property type="entry name" value="Putative phosphatase, domain 2"/>
    <property type="match status" value="1"/>
</dbReference>
<evidence type="ECO:0000313" key="2">
    <source>
        <dbReference type="EMBL" id="SMC95403.1"/>
    </source>
</evidence>
<dbReference type="EMBL" id="FWXR01000014">
    <property type="protein sequence ID" value="SMC95403.1"/>
    <property type="molecule type" value="Genomic_DNA"/>
</dbReference>
<dbReference type="SUPFAM" id="SSF56784">
    <property type="entry name" value="HAD-like"/>
    <property type="match status" value="1"/>
</dbReference>
<dbReference type="Proteomes" id="UP000192656">
    <property type="component" value="Unassembled WGS sequence"/>
</dbReference>
<dbReference type="PANTHER" id="PTHR43316">
    <property type="entry name" value="HYDROLASE, HALOACID DELAHOGENASE-RELATED"/>
    <property type="match status" value="1"/>
</dbReference>
<accession>A0A1W2DDB9</accession>
<name>A0A1W2DDB9_9HYPH</name>
<evidence type="ECO:0000313" key="3">
    <source>
        <dbReference type="Proteomes" id="UP000192656"/>
    </source>
</evidence>
<dbReference type="SFLD" id="SFLDG01129">
    <property type="entry name" value="C1.5:_HAD__Beta-PGM__Phosphata"/>
    <property type="match status" value="1"/>
</dbReference>
<dbReference type="AlphaFoldDB" id="A0A1W2DDB9"/>
<dbReference type="InterPro" id="IPR023214">
    <property type="entry name" value="HAD_sf"/>
</dbReference>
<protein>
    <submittedName>
        <fullName evidence="2">2-haloacid dehalogenase</fullName>
    </submittedName>
</protein>
<dbReference type="STRING" id="937218.SAMN06297251_11431"/>
<keyword evidence="3" id="KW-1185">Reference proteome</keyword>
<keyword evidence="1" id="KW-0378">Hydrolase</keyword>